<sequence>MARHTTTFSLLVLTLSVSIPHSTGRRQCAEVIDDPRSVFNQSNVYTEPLAAYIATDLVDCMGICCYDEISCNVGVYMESSPSDINCWLYFCYTLDSCAVEIRKRSVVFVNYNHPTDNDNIQTSQNPGYPTPVYQDSNVDYANTKWNTDNTPTYNKNETDENASNSFASLEGNTVSTPPSMTAEVASVTEPELISETTHKNTLLSLASQSIFQYDTFIMPGNEVVLKNDTFTTTLNETGWENGPIFANISKEIEGNITSESLFTNENDTGHENDNATVSVKDEHDIESVTFWAADQLTSINSSFSLSTSEVVLAQIPGTKDQHFYSSQQTLHSEDSAIHPTDTTSYSDLLAAMTIFSSGDWSTTFVVSATSHFESTIHLSEQGGESLVMLESVMTVNSSGYVSSTRNMAEEDVTNLLESTETSPVPQQSASMTSDIFPPSDLQSQHSPNGTESRADINYQPSEATTGLLISALTVGCVCALAVVVVLSLRIYDGYKKRHYSRLDYLINGIYN</sequence>
<gene>
    <name evidence="4" type="ORF">CUNI_LOCUS17108</name>
</gene>
<accession>A0A8S3ZUD7</accession>
<evidence type="ECO:0000313" key="4">
    <source>
        <dbReference type="EMBL" id="CAG5131550.1"/>
    </source>
</evidence>
<dbReference type="AlphaFoldDB" id="A0A8S3ZUD7"/>
<evidence type="ECO:0000256" key="1">
    <source>
        <dbReference type="SAM" id="MobiDB-lite"/>
    </source>
</evidence>
<keyword evidence="2" id="KW-0812">Transmembrane</keyword>
<keyword evidence="3" id="KW-0732">Signal</keyword>
<dbReference type="OrthoDB" id="10071013at2759"/>
<feature type="signal peptide" evidence="3">
    <location>
        <begin position="1"/>
        <end position="24"/>
    </location>
</feature>
<evidence type="ECO:0000313" key="5">
    <source>
        <dbReference type="Proteomes" id="UP000678393"/>
    </source>
</evidence>
<dbReference type="EMBL" id="CAJHNH020004746">
    <property type="protein sequence ID" value="CAG5131550.1"/>
    <property type="molecule type" value="Genomic_DNA"/>
</dbReference>
<evidence type="ECO:0000256" key="3">
    <source>
        <dbReference type="SAM" id="SignalP"/>
    </source>
</evidence>
<feature type="compositionally biased region" description="Polar residues" evidence="1">
    <location>
        <begin position="440"/>
        <end position="451"/>
    </location>
</feature>
<feature type="chain" id="PRO_5035838105" description="MANSC domain-containing protein" evidence="3">
    <location>
        <begin position="25"/>
        <end position="511"/>
    </location>
</feature>
<dbReference type="Proteomes" id="UP000678393">
    <property type="component" value="Unassembled WGS sequence"/>
</dbReference>
<evidence type="ECO:0000256" key="2">
    <source>
        <dbReference type="SAM" id="Phobius"/>
    </source>
</evidence>
<keyword evidence="5" id="KW-1185">Reference proteome</keyword>
<protein>
    <recommendedName>
        <fullName evidence="6">MANSC domain-containing protein</fullName>
    </recommendedName>
</protein>
<evidence type="ECO:0008006" key="6">
    <source>
        <dbReference type="Google" id="ProtNLM"/>
    </source>
</evidence>
<feature type="region of interest" description="Disordered" evidence="1">
    <location>
        <begin position="145"/>
        <end position="177"/>
    </location>
</feature>
<name>A0A8S3ZUD7_9EUPU</name>
<proteinExistence type="predicted"/>
<dbReference type="Pfam" id="PF17823">
    <property type="entry name" value="DUF5585"/>
    <property type="match status" value="1"/>
</dbReference>
<feature type="region of interest" description="Disordered" evidence="1">
    <location>
        <begin position="417"/>
        <end position="455"/>
    </location>
</feature>
<feature type="transmembrane region" description="Helical" evidence="2">
    <location>
        <begin position="467"/>
        <end position="491"/>
    </location>
</feature>
<dbReference type="InterPro" id="IPR041056">
    <property type="entry name" value="DUF5585"/>
</dbReference>
<keyword evidence="2" id="KW-1133">Transmembrane helix</keyword>
<keyword evidence="2" id="KW-0472">Membrane</keyword>
<comment type="caution">
    <text evidence="4">The sequence shown here is derived from an EMBL/GenBank/DDBJ whole genome shotgun (WGS) entry which is preliminary data.</text>
</comment>
<organism evidence="4 5">
    <name type="scientific">Candidula unifasciata</name>
    <dbReference type="NCBI Taxonomy" id="100452"/>
    <lineage>
        <taxon>Eukaryota</taxon>
        <taxon>Metazoa</taxon>
        <taxon>Spiralia</taxon>
        <taxon>Lophotrochozoa</taxon>
        <taxon>Mollusca</taxon>
        <taxon>Gastropoda</taxon>
        <taxon>Heterobranchia</taxon>
        <taxon>Euthyneura</taxon>
        <taxon>Panpulmonata</taxon>
        <taxon>Eupulmonata</taxon>
        <taxon>Stylommatophora</taxon>
        <taxon>Helicina</taxon>
        <taxon>Helicoidea</taxon>
        <taxon>Geomitridae</taxon>
        <taxon>Candidula</taxon>
    </lineage>
</organism>
<feature type="compositionally biased region" description="Polar residues" evidence="1">
    <location>
        <begin position="417"/>
        <end position="433"/>
    </location>
</feature>
<reference evidence="4" key="1">
    <citation type="submission" date="2021-04" db="EMBL/GenBank/DDBJ databases">
        <authorList>
            <consortium name="Molecular Ecology Group"/>
        </authorList>
    </citation>
    <scope>NUCLEOTIDE SEQUENCE</scope>
</reference>